<organism evidence="1">
    <name type="scientific">marine sediment metagenome</name>
    <dbReference type="NCBI Taxonomy" id="412755"/>
    <lineage>
        <taxon>unclassified sequences</taxon>
        <taxon>metagenomes</taxon>
        <taxon>ecological metagenomes</taxon>
    </lineage>
</organism>
<evidence type="ECO:0000313" key="1">
    <source>
        <dbReference type="EMBL" id="KKK48514.1"/>
    </source>
</evidence>
<reference evidence="1" key="1">
    <citation type="journal article" date="2015" name="Nature">
        <title>Complex archaea that bridge the gap between prokaryotes and eukaryotes.</title>
        <authorList>
            <person name="Spang A."/>
            <person name="Saw J.H."/>
            <person name="Jorgensen S.L."/>
            <person name="Zaremba-Niedzwiedzka K."/>
            <person name="Martijn J."/>
            <person name="Lind A.E."/>
            <person name="van Eijk R."/>
            <person name="Schleper C."/>
            <person name="Guy L."/>
            <person name="Ettema T.J."/>
        </authorList>
    </citation>
    <scope>NUCLEOTIDE SEQUENCE</scope>
</reference>
<gene>
    <name evidence="1" type="ORF">LCGC14_3144340</name>
</gene>
<protein>
    <recommendedName>
        <fullName evidence="2">Outer membrane efflux protein</fullName>
    </recommendedName>
</protein>
<feature type="non-terminal residue" evidence="1">
    <location>
        <position position="212"/>
    </location>
</feature>
<evidence type="ECO:0008006" key="2">
    <source>
        <dbReference type="Google" id="ProtNLM"/>
    </source>
</evidence>
<sequence>MARLVNTSAGFISSDLLPGLGGKSSIGAGLFGDTGSQTIATPSLSFSDGTISRTNTEFLDVSRNVLSNLEAQRSRIGGAFSEFTTARLQDVENARARTTGNLRSQLGRRGILGASFAQDAITRTELDFQNQADKVRAEAQVQEFGLELENLKTQQSAAQSALQQDLQLFEIGAQISGNLLNASLQRQRIQADIMIAQLQIAAAAAGRSRSSG</sequence>
<proteinExistence type="predicted"/>
<accession>A0A0F8Y2V7</accession>
<dbReference type="EMBL" id="LAZR01069023">
    <property type="protein sequence ID" value="KKK48514.1"/>
    <property type="molecule type" value="Genomic_DNA"/>
</dbReference>
<name>A0A0F8Y2V7_9ZZZZ</name>
<dbReference type="AlphaFoldDB" id="A0A0F8Y2V7"/>
<comment type="caution">
    <text evidence="1">The sequence shown here is derived from an EMBL/GenBank/DDBJ whole genome shotgun (WGS) entry which is preliminary data.</text>
</comment>